<evidence type="ECO:0000313" key="1">
    <source>
        <dbReference type="EMBL" id="CAH58730.1"/>
    </source>
</evidence>
<protein>
    <submittedName>
        <fullName evidence="1">Uncharacterized protein</fullName>
    </submittedName>
</protein>
<reference evidence="1" key="1">
    <citation type="submission" date="2004-09" db="EMBL/GenBank/DDBJ databases">
        <title>Molecular and biochemical characterisation of an indigenous isolate of a neurotoxigenic Clostridium sp.</title>
        <authorList>
            <person name="Dixit A."/>
        </authorList>
    </citation>
    <scope>NUCLEOTIDE SEQUENCE</scope>
    <source>
        <strain evidence="1">RKD</strain>
    </source>
</reference>
<dbReference type="EMBL" id="AJ843215">
    <property type="protein sequence ID" value="CAH58730.1"/>
    <property type="molecule type" value="Genomic_DNA"/>
</dbReference>
<sequence>MKWNPYRPGSYQYATDIGWAYKQVKNIKDLMDKCENPTLVFKKPVYKK</sequence>
<dbReference type="EMBL" id="AJ843207">
    <property type="protein sequence ID" value="CAH58722.1"/>
    <property type="molecule type" value="Genomic_DNA"/>
</dbReference>
<name>Q5ZFQ1_9CLOT</name>
<accession>Q5ZFQ1</accession>
<proteinExistence type="predicted"/>
<dbReference type="AlphaFoldDB" id="Q5ZFQ1"/>
<organism evidence="1">
    <name type="scientific">Clostridium sp. RKD</name>
    <dbReference type="NCBI Taxonomy" id="295236"/>
    <lineage>
        <taxon>Bacteria</taxon>
        <taxon>Bacillati</taxon>
        <taxon>Bacillota</taxon>
        <taxon>Clostridia</taxon>
        <taxon>Eubacteriales</taxon>
        <taxon>Clostridiaceae</taxon>
        <taxon>Clostridium</taxon>
    </lineage>
</organism>